<evidence type="ECO:0000313" key="5">
    <source>
        <dbReference type="Proteomes" id="UP000651482"/>
    </source>
</evidence>
<dbReference type="HAMAP" id="MF_00274">
    <property type="entry name" value="DNA_YbaB_EbfC"/>
    <property type="match status" value="1"/>
</dbReference>
<proteinExistence type="inferred from homology"/>
<dbReference type="InterPro" id="IPR004401">
    <property type="entry name" value="YbaB/EbfC"/>
</dbReference>
<keyword evidence="2" id="KW-0963">Cytoplasm</keyword>
<comment type="subcellular location">
    <subcellularLocation>
        <location evidence="2">Cytoplasm</location>
        <location evidence="2">Nucleoid</location>
    </subcellularLocation>
</comment>
<comment type="similarity">
    <text evidence="2">Belongs to the YbaB/EbfC family.</text>
</comment>
<keyword evidence="5" id="KW-1185">Reference proteome</keyword>
<organism evidence="4 5">
    <name type="scientific">Yeguia hominis</name>
    <dbReference type="NCBI Taxonomy" id="2763662"/>
    <lineage>
        <taxon>Bacteria</taxon>
        <taxon>Bacillati</taxon>
        <taxon>Bacillota</taxon>
        <taxon>Clostridia</taxon>
        <taxon>Eubacteriales</taxon>
        <taxon>Yeguiaceae</taxon>
        <taxon>Yeguia</taxon>
    </lineage>
</organism>
<evidence type="ECO:0000256" key="3">
    <source>
        <dbReference type="SAM" id="Coils"/>
    </source>
</evidence>
<dbReference type="PIRSF" id="PIRSF004555">
    <property type="entry name" value="UCP004555"/>
    <property type="match status" value="1"/>
</dbReference>
<comment type="caution">
    <text evidence="4">The sequence shown here is derived from an EMBL/GenBank/DDBJ whole genome shotgun (WGS) entry which is preliminary data.</text>
</comment>
<dbReference type="GO" id="GO:0043590">
    <property type="term" value="C:bacterial nucleoid"/>
    <property type="evidence" value="ECO:0007669"/>
    <property type="project" value="UniProtKB-UniRule"/>
</dbReference>
<dbReference type="PANTHER" id="PTHR33449">
    <property type="entry name" value="NUCLEOID-ASSOCIATED PROTEIN YBAB"/>
    <property type="match status" value="1"/>
</dbReference>
<gene>
    <name evidence="4" type="ORF">IAG03_06435</name>
</gene>
<sequence length="116" mass="12308">MKARLPQGYGGGGASNLQQLARQAQKLQENMDAAKEELEQKEYTAASGGNAVRVTVTGKMEVKSIEIEPEVVDPEDVEMLSDLVTAAVNEALRAAAADRDETMGKLSGGLNIPGMF</sequence>
<keyword evidence="3" id="KW-0175">Coiled coil</keyword>
<keyword evidence="1 2" id="KW-0238">DNA-binding</keyword>
<dbReference type="RefSeq" id="WP_249319229.1">
    <property type="nucleotide sequence ID" value="NZ_JACRSN010000008.1"/>
</dbReference>
<dbReference type="InterPro" id="IPR036894">
    <property type="entry name" value="YbaB-like_sf"/>
</dbReference>
<evidence type="ECO:0000256" key="2">
    <source>
        <dbReference type="HAMAP-Rule" id="MF_00274"/>
    </source>
</evidence>
<evidence type="ECO:0000313" key="4">
    <source>
        <dbReference type="EMBL" id="MBC8533647.1"/>
    </source>
</evidence>
<name>A0A926D947_9FIRM</name>
<dbReference type="Pfam" id="PF02575">
    <property type="entry name" value="YbaB_DNA_bd"/>
    <property type="match status" value="1"/>
</dbReference>
<dbReference type="NCBIfam" id="TIGR00103">
    <property type="entry name" value="DNA_YbaB_EbfC"/>
    <property type="match status" value="1"/>
</dbReference>
<dbReference type="AlphaFoldDB" id="A0A926D947"/>
<feature type="coiled-coil region" evidence="3">
    <location>
        <begin position="17"/>
        <end position="44"/>
    </location>
</feature>
<dbReference type="Proteomes" id="UP000651482">
    <property type="component" value="Unassembled WGS sequence"/>
</dbReference>
<dbReference type="GO" id="GO:0005829">
    <property type="term" value="C:cytosol"/>
    <property type="evidence" value="ECO:0007669"/>
    <property type="project" value="TreeGrafter"/>
</dbReference>
<protein>
    <recommendedName>
        <fullName evidence="2">Nucleoid-associated protein IAG03_06435</fullName>
    </recommendedName>
</protein>
<dbReference type="PANTHER" id="PTHR33449:SF1">
    <property type="entry name" value="NUCLEOID-ASSOCIATED PROTEIN YBAB"/>
    <property type="match status" value="1"/>
</dbReference>
<comment type="subunit">
    <text evidence="2">Homodimer.</text>
</comment>
<evidence type="ECO:0000256" key="1">
    <source>
        <dbReference type="ARBA" id="ARBA00023125"/>
    </source>
</evidence>
<comment type="function">
    <text evidence="2">Binds to DNA and alters its conformation. May be involved in regulation of gene expression, nucleoid organization and DNA protection.</text>
</comment>
<dbReference type="SUPFAM" id="SSF82607">
    <property type="entry name" value="YbaB-like"/>
    <property type="match status" value="1"/>
</dbReference>
<dbReference type="GO" id="GO:0003677">
    <property type="term" value="F:DNA binding"/>
    <property type="evidence" value="ECO:0007669"/>
    <property type="project" value="UniProtKB-UniRule"/>
</dbReference>
<dbReference type="EMBL" id="JACRSN010000008">
    <property type="protein sequence ID" value="MBC8533647.1"/>
    <property type="molecule type" value="Genomic_DNA"/>
</dbReference>
<dbReference type="Gene3D" id="3.30.1310.10">
    <property type="entry name" value="Nucleoid-associated protein YbaB-like domain"/>
    <property type="match status" value="1"/>
</dbReference>
<reference evidence="4" key="1">
    <citation type="submission" date="2020-08" db="EMBL/GenBank/DDBJ databases">
        <title>Genome public.</title>
        <authorList>
            <person name="Liu C."/>
            <person name="Sun Q."/>
        </authorList>
    </citation>
    <scope>NUCLEOTIDE SEQUENCE</scope>
    <source>
        <strain evidence="4">NSJ-40</strain>
    </source>
</reference>
<accession>A0A926D947</accession>